<dbReference type="EMBL" id="SSOP01000281">
    <property type="protein sequence ID" value="KAB5589361.1"/>
    <property type="molecule type" value="Genomic_DNA"/>
</dbReference>
<evidence type="ECO:0000256" key="1">
    <source>
        <dbReference type="SAM" id="Coils"/>
    </source>
</evidence>
<reference evidence="3 4" key="1">
    <citation type="journal article" date="2019" name="Fungal Biol. Biotechnol.">
        <title>Draft genome sequence of fastidious pathogen Ceratobasidium theobromae, which causes vascular-streak dieback in Theobroma cacao.</title>
        <authorList>
            <person name="Ali S.S."/>
            <person name="Asman A."/>
            <person name="Shao J."/>
            <person name="Firmansyah A.P."/>
            <person name="Susilo A.W."/>
            <person name="Rosmana A."/>
            <person name="McMahon P."/>
            <person name="Junaid M."/>
            <person name="Guest D."/>
            <person name="Kheng T.Y."/>
            <person name="Meinhardt L.W."/>
            <person name="Bailey B.A."/>
        </authorList>
    </citation>
    <scope>NUCLEOTIDE SEQUENCE [LARGE SCALE GENOMIC DNA]</scope>
    <source>
        <strain evidence="3 4">CT2</strain>
    </source>
</reference>
<keyword evidence="4" id="KW-1185">Reference proteome</keyword>
<proteinExistence type="predicted"/>
<feature type="coiled-coil region" evidence="1">
    <location>
        <begin position="382"/>
        <end position="409"/>
    </location>
</feature>
<feature type="compositionally biased region" description="Low complexity" evidence="2">
    <location>
        <begin position="96"/>
        <end position="105"/>
    </location>
</feature>
<feature type="region of interest" description="Disordered" evidence="2">
    <location>
        <begin position="82"/>
        <end position="105"/>
    </location>
</feature>
<dbReference type="OrthoDB" id="3264050at2759"/>
<comment type="caution">
    <text evidence="3">The sequence shown here is derived from an EMBL/GenBank/DDBJ whole genome shotgun (WGS) entry which is preliminary data.</text>
</comment>
<evidence type="ECO:0000313" key="3">
    <source>
        <dbReference type="EMBL" id="KAB5589361.1"/>
    </source>
</evidence>
<organism evidence="3 4">
    <name type="scientific">Ceratobasidium theobromae</name>
    <dbReference type="NCBI Taxonomy" id="1582974"/>
    <lineage>
        <taxon>Eukaryota</taxon>
        <taxon>Fungi</taxon>
        <taxon>Dikarya</taxon>
        <taxon>Basidiomycota</taxon>
        <taxon>Agaricomycotina</taxon>
        <taxon>Agaricomycetes</taxon>
        <taxon>Cantharellales</taxon>
        <taxon>Ceratobasidiaceae</taxon>
        <taxon>Ceratobasidium</taxon>
    </lineage>
</organism>
<accession>A0A5N5QD25</accession>
<evidence type="ECO:0000313" key="4">
    <source>
        <dbReference type="Proteomes" id="UP000383932"/>
    </source>
</evidence>
<dbReference type="Proteomes" id="UP000383932">
    <property type="component" value="Unassembled WGS sequence"/>
</dbReference>
<protein>
    <submittedName>
        <fullName evidence="3">Uncharacterized protein</fullName>
    </submittedName>
</protein>
<keyword evidence="1" id="KW-0175">Coiled coil</keyword>
<sequence>MSTPLVNISSIPDNAPMAMGVSRTSSFASSNFEVDSPVHDSPTLSFSVLGEPGRPARSQSLRRRVTSLLGAHVPRFLGIGQDSTSSWGEESGQHLRSPSPSIRSSTSSISLVDFRGSSLSWRNYFPPRKLQSFYLKHVASDERPDGIRDEIVTSARYYDADGKVLIRFAISNRSGSEQRAMILQPPPRGSFSIYKDVFIDLLDTSAPNNILRSISSFAPIIHHYGLFCNASVEDADQHIASLFGVVGSFKAEYKYTPPLPLDEVVVLTHTITSRCLHYVFDTPLNHWFIQAMWEGMIRLKDRDLAIESDIKEPSNKEPSPLDEYLDNVMEQFGSNLFKFHQQILRAQQGSERCMKAQESRNASIKEDIERRNQLISRRQASINATILENERMKKDIRLLEEKLRERELSASPVPAALE</sequence>
<gene>
    <name evidence="3" type="ORF">CTheo_7199</name>
</gene>
<name>A0A5N5QD25_9AGAM</name>
<evidence type="ECO:0000256" key="2">
    <source>
        <dbReference type="SAM" id="MobiDB-lite"/>
    </source>
</evidence>
<dbReference type="AlphaFoldDB" id="A0A5N5QD25"/>